<dbReference type="Proteomes" id="UP000230821">
    <property type="component" value="Unassembled WGS sequence"/>
</dbReference>
<protein>
    <submittedName>
        <fullName evidence="1">Uncharacterized protein</fullName>
    </submittedName>
</protein>
<dbReference type="EMBL" id="PDSK01000098">
    <property type="protein sequence ID" value="PIE33469.1"/>
    <property type="molecule type" value="Genomic_DNA"/>
</dbReference>
<sequence>MIDRDTRCQAISIKFFTMFVDTSGISCLCCSLFFETTAFRKTCGENEKIFNEEDAEVDNGWKGGFLSAPF</sequence>
<comment type="caution">
    <text evidence="1">The sequence shown here is derived from an EMBL/GenBank/DDBJ whole genome shotgun (WGS) entry which is preliminary data.</text>
</comment>
<proteinExistence type="predicted"/>
<gene>
    <name evidence="1" type="ORF">CSA56_11735</name>
</gene>
<evidence type="ECO:0000313" key="1">
    <source>
        <dbReference type="EMBL" id="PIE33469.1"/>
    </source>
</evidence>
<accession>A0A2G6KF86</accession>
<organism evidence="1 2">
    <name type="scientific">candidate division KSB3 bacterium</name>
    <dbReference type="NCBI Taxonomy" id="2044937"/>
    <lineage>
        <taxon>Bacteria</taxon>
        <taxon>candidate division KSB3</taxon>
    </lineage>
</organism>
<dbReference type="AlphaFoldDB" id="A0A2G6KF86"/>
<reference evidence="1 2" key="1">
    <citation type="submission" date="2017-10" db="EMBL/GenBank/DDBJ databases">
        <title>Novel microbial diversity and functional potential in the marine mammal oral microbiome.</title>
        <authorList>
            <person name="Dudek N.K."/>
            <person name="Sun C.L."/>
            <person name="Burstein D."/>
            <person name="Kantor R.S."/>
            <person name="Aliaga Goltsman D.S."/>
            <person name="Bik E.M."/>
            <person name="Thomas B.C."/>
            <person name="Banfield J.F."/>
            <person name="Relman D.A."/>
        </authorList>
    </citation>
    <scope>NUCLEOTIDE SEQUENCE [LARGE SCALE GENOMIC DNA]</scope>
    <source>
        <strain evidence="1">DOLJORAL78_47_16</strain>
    </source>
</reference>
<evidence type="ECO:0000313" key="2">
    <source>
        <dbReference type="Proteomes" id="UP000230821"/>
    </source>
</evidence>
<name>A0A2G6KF86_9BACT</name>